<reference evidence="1 2" key="1">
    <citation type="submission" date="2022-05" db="EMBL/GenBank/DDBJ databases">
        <authorList>
            <consortium name="Genoscope - CEA"/>
            <person name="William W."/>
        </authorList>
    </citation>
    <scope>NUCLEOTIDE SEQUENCE [LARGE SCALE GENOMIC DNA]</scope>
</reference>
<evidence type="ECO:0000313" key="2">
    <source>
        <dbReference type="Proteomes" id="UP001159405"/>
    </source>
</evidence>
<proteinExistence type="predicted"/>
<gene>
    <name evidence="1" type="ORF">PLOB_00004759</name>
</gene>
<organism evidence="1 2">
    <name type="scientific">Porites lobata</name>
    <dbReference type="NCBI Taxonomy" id="104759"/>
    <lineage>
        <taxon>Eukaryota</taxon>
        <taxon>Metazoa</taxon>
        <taxon>Cnidaria</taxon>
        <taxon>Anthozoa</taxon>
        <taxon>Hexacorallia</taxon>
        <taxon>Scleractinia</taxon>
        <taxon>Fungiina</taxon>
        <taxon>Poritidae</taxon>
        <taxon>Porites</taxon>
    </lineage>
</organism>
<dbReference type="EMBL" id="CALNXK010000012">
    <property type="protein sequence ID" value="CAH3044563.1"/>
    <property type="molecule type" value="Genomic_DNA"/>
</dbReference>
<sequence>MLSTESVSHVRLRTHHPRPIIARFLCREDRDRVFKAKGRLRHSTDYPDAYITKDYAKAIQLERKELIKAMFIARKKGMSAKVVDRNLVINDNVYHVGNIPDELKPAAESTRSRFTCRRSKPEIHCRLDFFLTSNSLSSAITKADILPGYKTDHSLITLHLANNTNPRGPGFWKLNTSFLSDSEYINLIKTTITEVANEYQNNTEVDAVLLWDTMKMQIRSKSIQYA</sequence>
<evidence type="ECO:0000313" key="1">
    <source>
        <dbReference type="EMBL" id="CAH3044563.1"/>
    </source>
</evidence>
<dbReference type="Proteomes" id="UP001159405">
    <property type="component" value="Unassembled WGS sequence"/>
</dbReference>
<comment type="caution">
    <text evidence="1">The sequence shown here is derived from an EMBL/GenBank/DDBJ whole genome shotgun (WGS) entry which is preliminary data.</text>
</comment>
<keyword evidence="2" id="KW-1185">Reference proteome</keyword>
<dbReference type="Gene3D" id="3.60.10.10">
    <property type="entry name" value="Endonuclease/exonuclease/phosphatase"/>
    <property type="match status" value="1"/>
</dbReference>
<dbReference type="InterPro" id="IPR036691">
    <property type="entry name" value="Endo/exonu/phosph_ase_sf"/>
</dbReference>
<accession>A0ABN8N709</accession>
<feature type="non-terminal residue" evidence="1">
    <location>
        <position position="226"/>
    </location>
</feature>
<name>A0ABN8N709_9CNID</name>
<protein>
    <submittedName>
        <fullName evidence="1">Uncharacterized protein</fullName>
    </submittedName>
</protein>